<evidence type="ECO:0000313" key="2">
    <source>
        <dbReference type="EMBL" id="KAG8470023.1"/>
    </source>
</evidence>
<keyword evidence="3" id="KW-1185">Reference proteome</keyword>
<evidence type="ECO:0000313" key="3">
    <source>
        <dbReference type="Proteomes" id="UP000751190"/>
    </source>
</evidence>
<dbReference type="AlphaFoldDB" id="A0A8J5XQW2"/>
<dbReference type="EMBL" id="JAGTXO010000002">
    <property type="protein sequence ID" value="KAG8470023.1"/>
    <property type="molecule type" value="Genomic_DNA"/>
</dbReference>
<gene>
    <name evidence="2" type="ORF">KFE25_006478</name>
</gene>
<feature type="compositionally biased region" description="Basic and acidic residues" evidence="1">
    <location>
        <begin position="52"/>
        <end position="61"/>
    </location>
</feature>
<name>A0A8J5XQW2_DIALT</name>
<feature type="region of interest" description="Disordered" evidence="1">
    <location>
        <begin position="1"/>
        <end position="159"/>
    </location>
</feature>
<dbReference type="Proteomes" id="UP000751190">
    <property type="component" value="Unassembled WGS sequence"/>
</dbReference>
<sequence>MDADDTSAHKFSVASAEPSGDVGQGSRPGSTPSAGADVAADDGDDGSAAHGAADEASRAAHDSAGVMRGSTEPADSAHVPPTAPPARAGEGTDGGPQNSHTGLGSFHRGTSAGKAVSSERLLENARGERAGAPSSGVVGGEQSDVMPLSPAMSSWSTGPQGDEYTQPFGRTHELLETPPKHDGVDGAQRWVPERGHAAGVAAKSGGAEPIGALATLEAGVSEPEPIFKSVLNDDDLLLISDIEGETF</sequence>
<evidence type="ECO:0000256" key="1">
    <source>
        <dbReference type="SAM" id="MobiDB-lite"/>
    </source>
</evidence>
<protein>
    <submittedName>
        <fullName evidence="2">Uncharacterized protein</fullName>
    </submittedName>
</protein>
<comment type="caution">
    <text evidence="2">The sequence shown here is derived from an EMBL/GenBank/DDBJ whole genome shotgun (WGS) entry which is preliminary data.</text>
</comment>
<accession>A0A8J5XQW2</accession>
<feature type="compositionally biased region" description="Basic and acidic residues" evidence="1">
    <location>
        <begin position="120"/>
        <end position="129"/>
    </location>
</feature>
<proteinExistence type="predicted"/>
<reference evidence="2" key="1">
    <citation type="submission" date="2021-05" db="EMBL/GenBank/DDBJ databases">
        <title>The genome of the haptophyte Pavlova lutheri (Diacronema luteri, Pavlovales) - a model for lipid biosynthesis in eukaryotic algae.</title>
        <authorList>
            <person name="Hulatt C.J."/>
            <person name="Posewitz M.C."/>
        </authorList>
    </citation>
    <scope>NUCLEOTIDE SEQUENCE</scope>
    <source>
        <strain evidence="2">NIVA-4/92</strain>
    </source>
</reference>
<organism evidence="2 3">
    <name type="scientific">Diacronema lutheri</name>
    <name type="common">Unicellular marine alga</name>
    <name type="synonym">Monochrysis lutheri</name>
    <dbReference type="NCBI Taxonomy" id="2081491"/>
    <lineage>
        <taxon>Eukaryota</taxon>
        <taxon>Haptista</taxon>
        <taxon>Haptophyta</taxon>
        <taxon>Pavlovophyceae</taxon>
        <taxon>Pavlovales</taxon>
        <taxon>Pavlovaceae</taxon>
        <taxon>Diacronema</taxon>
    </lineage>
</organism>